<accession>A0A379TCD6</accession>
<proteinExistence type="predicted"/>
<dbReference type="Proteomes" id="UP000254741">
    <property type="component" value="Unassembled WGS sequence"/>
</dbReference>
<dbReference type="EMBL" id="UGXG01000002">
    <property type="protein sequence ID" value="SUG47810.1"/>
    <property type="molecule type" value="Genomic_DNA"/>
</dbReference>
<reference evidence="2 3" key="1">
    <citation type="submission" date="2018-06" db="EMBL/GenBank/DDBJ databases">
        <authorList>
            <consortium name="Pathogen Informatics"/>
            <person name="Doyle S."/>
        </authorList>
    </citation>
    <scope>NUCLEOTIDE SEQUENCE [LARGE SCALE GENOMIC DNA]</scope>
    <source>
        <strain evidence="2 3">NCTC8297</strain>
    </source>
</reference>
<evidence type="ECO:0000313" key="3">
    <source>
        <dbReference type="Proteomes" id="UP000254741"/>
    </source>
</evidence>
<dbReference type="InterPro" id="IPR031886">
    <property type="entry name" value="DUF4765"/>
</dbReference>
<name>A0A379TCD6_SALER</name>
<protein>
    <submittedName>
        <fullName evidence="2">T3SS secreted effector EspN-like protein</fullName>
    </submittedName>
</protein>
<sequence length="151" mass="17423">MSFFFEPTPELICEEIKTTLDFHYLNSPTFRRLVNYKVDYIINNDIDTNKCEVKISPNYSYENAEGGRGYLSMPFDINGFPIAPDFYNCENKITSEKLLLDLFLKHILHGDLNSNNEVTCIFSNVIYKEIDPVAIAHTLLCFFSGKGEQRT</sequence>
<dbReference type="AlphaFoldDB" id="A0A379TCD6"/>
<organism evidence="2 3">
    <name type="scientific">Salmonella enterica subsp. arizonae</name>
    <dbReference type="NCBI Taxonomy" id="59203"/>
    <lineage>
        <taxon>Bacteria</taxon>
        <taxon>Pseudomonadati</taxon>
        <taxon>Pseudomonadota</taxon>
        <taxon>Gammaproteobacteria</taxon>
        <taxon>Enterobacterales</taxon>
        <taxon>Enterobacteriaceae</taxon>
        <taxon>Salmonella</taxon>
    </lineage>
</organism>
<gene>
    <name evidence="2" type="ORF">NCTC8297_03088</name>
</gene>
<evidence type="ECO:0000313" key="2">
    <source>
        <dbReference type="EMBL" id="SUG47810.1"/>
    </source>
</evidence>
<dbReference type="Pfam" id="PF15962">
    <property type="entry name" value="DUF4765"/>
    <property type="match status" value="1"/>
</dbReference>
<feature type="domain" description="DUF4765" evidence="1">
    <location>
        <begin position="2"/>
        <end position="143"/>
    </location>
</feature>
<evidence type="ECO:0000259" key="1">
    <source>
        <dbReference type="Pfam" id="PF15962"/>
    </source>
</evidence>